<feature type="chain" id="PRO_5046322014" evidence="6">
    <location>
        <begin position="21"/>
        <end position="330"/>
    </location>
</feature>
<name>A0ABW2V3J0_9BACL</name>
<dbReference type="PANTHER" id="PTHR30532:SF28">
    <property type="entry name" value="PETROBACTIN-BINDING PROTEIN YCLQ"/>
    <property type="match status" value="1"/>
</dbReference>
<feature type="signal peptide" evidence="6">
    <location>
        <begin position="1"/>
        <end position="20"/>
    </location>
</feature>
<dbReference type="Pfam" id="PF01497">
    <property type="entry name" value="Peripla_BP_2"/>
    <property type="match status" value="1"/>
</dbReference>
<gene>
    <name evidence="8" type="ORF">ACFQWB_05300</name>
</gene>
<comment type="similarity">
    <text evidence="2">Belongs to the bacterial solute-binding protein 8 family.</text>
</comment>
<protein>
    <submittedName>
        <fullName evidence="8">Siderophore ABC transporter substrate-binding protein</fullName>
    </submittedName>
</protein>
<evidence type="ECO:0000256" key="5">
    <source>
        <dbReference type="SAM" id="MobiDB-lite"/>
    </source>
</evidence>
<dbReference type="Proteomes" id="UP001596528">
    <property type="component" value="Unassembled WGS sequence"/>
</dbReference>
<dbReference type="InterPro" id="IPR051313">
    <property type="entry name" value="Bact_iron-sidero_bind"/>
</dbReference>
<dbReference type="InterPro" id="IPR033870">
    <property type="entry name" value="FatB"/>
</dbReference>
<evidence type="ECO:0000256" key="2">
    <source>
        <dbReference type="ARBA" id="ARBA00008814"/>
    </source>
</evidence>
<dbReference type="CDD" id="cd01140">
    <property type="entry name" value="FatB"/>
    <property type="match status" value="1"/>
</dbReference>
<dbReference type="SUPFAM" id="SSF53807">
    <property type="entry name" value="Helical backbone' metal receptor"/>
    <property type="match status" value="1"/>
</dbReference>
<keyword evidence="4 6" id="KW-0732">Signal</keyword>
<evidence type="ECO:0000256" key="3">
    <source>
        <dbReference type="ARBA" id="ARBA00022448"/>
    </source>
</evidence>
<evidence type="ECO:0000313" key="8">
    <source>
        <dbReference type="EMBL" id="MFC7749360.1"/>
    </source>
</evidence>
<accession>A0ABW2V3J0</accession>
<dbReference type="Gene3D" id="3.40.50.1980">
    <property type="entry name" value="Nitrogenase molybdenum iron protein domain"/>
    <property type="match status" value="2"/>
</dbReference>
<dbReference type="InterPro" id="IPR002491">
    <property type="entry name" value="ABC_transptr_periplasmic_BD"/>
</dbReference>
<evidence type="ECO:0000256" key="6">
    <source>
        <dbReference type="SAM" id="SignalP"/>
    </source>
</evidence>
<proteinExistence type="inferred from homology"/>
<keyword evidence="9" id="KW-1185">Reference proteome</keyword>
<reference evidence="9" key="1">
    <citation type="journal article" date="2019" name="Int. J. Syst. Evol. Microbiol.">
        <title>The Global Catalogue of Microorganisms (GCM) 10K type strain sequencing project: providing services to taxonomists for standard genome sequencing and annotation.</title>
        <authorList>
            <consortium name="The Broad Institute Genomics Platform"/>
            <consortium name="The Broad Institute Genome Sequencing Center for Infectious Disease"/>
            <person name="Wu L."/>
            <person name="Ma J."/>
        </authorList>
    </citation>
    <scope>NUCLEOTIDE SEQUENCE [LARGE SCALE GENOMIC DNA]</scope>
    <source>
        <strain evidence="9">JCM 18657</strain>
    </source>
</reference>
<comment type="subcellular location">
    <subcellularLocation>
        <location evidence="1">Cell envelope</location>
    </subcellularLocation>
</comment>
<sequence length="330" mass="34970">MKRKWSLTALVVSMSLFAAACGGGSDSTGGSAASSSPSASAASSPSAAPQELTIKHQLGEAKVKVNPQKVLVFDYGALDTLDKLGVNVTGVAQKNVPPYLSKYKDAKYENIGTLQEPDYEKISALKPDLILISGRQQTAYPELNKIAPTVYVGVDNKNYMESFKTNMRTIGQIFGKTAEVEAELTNIDKAVEEVKAKAAASGKNGLIVLANEGAISAFGPGSRFGLIHDVLGVPAAEKNLDSSTPHGQSVSFEFIAEKNPDYLFVIDRGAAVGGTQGANAKALIENELVKKTKAYANNNIVYLDQNYWYLSGGGLLSVAEMIGEINKALE</sequence>
<feature type="region of interest" description="Disordered" evidence="5">
    <location>
        <begin position="28"/>
        <end position="47"/>
    </location>
</feature>
<dbReference type="RefSeq" id="WP_138789561.1">
    <property type="nucleotide sequence ID" value="NZ_JBHTGQ010000011.1"/>
</dbReference>
<dbReference type="PANTHER" id="PTHR30532">
    <property type="entry name" value="IRON III DICITRATE-BINDING PERIPLASMIC PROTEIN"/>
    <property type="match status" value="1"/>
</dbReference>
<organism evidence="8 9">
    <name type="scientific">Paenibacillus thermoaerophilus</name>
    <dbReference type="NCBI Taxonomy" id="1215385"/>
    <lineage>
        <taxon>Bacteria</taxon>
        <taxon>Bacillati</taxon>
        <taxon>Bacillota</taxon>
        <taxon>Bacilli</taxon>
        <taxon>Bacillales</taxon>
        <taxon>Paenibacillaceae</taxon>
        <taxon>Paenibacillus</taxon>
    </lineage>
</organism>
<dbReference type="PROSITE" id="PS50983">
    <property type="entry name" value="FE_B12_PBP"/>
    <property type="match status" value="1"/>
</dbReference>
<feature type="domain" description="Fe/B12 periplasmic-binding" evidence="7">
    <location>
        <begin position="69"/>
        <end position="330"/>
    </location>
</feature>
<comment type="caution">
    <text evidence="8">The sequence shown here is derived from an EMBL/GenBank/DDBJ whole genome shotgun (WGS) entry which is preliminary data.</text>
</comment>
<evidence type="ECO:0000256" key="4">
    <source>
        <dbReference type="ARBA" id="ARBA00022729"/>
    </source>
</evidence>
<evidence type="ECO:0000313" key="9">
    <source>
        <dbReference type="Proteomes" id="UP001596528"/>
    </source>
</evidence>
<dbReference type="EMBL" id="JBHTGQ010000011">
    <property type="protein sequence ID" value="MFC7749360.1"/>
    <property type="molecule type" value="Genomic_DNA"/>
</dbReference>
<evidence type="ECO:0000256" key="1">
    <source>
        <dbReference type="ARBA" id="ARBA00004196"/>
    </source>
</evidence>
<keyword evidence="3" id="KW-0813">Transport</keyword>
<dbReference type="PROSITE" id="PS51257">
    <property type="entry name" value="PROKAR_LIPOPROTEIN"/>
    <property type="match status" value="1"/>
</dbReference>
<evidence type="ECO:0000259" key="7">
    <source>
        <dbReference type="PROSITE" id="PS50983"/>
    </source>
</evidence>